<comment type="caution">
    <text evidence="2">The sequence shown here is derived from an EMBL/GenBank/DDBJ whole genome shotgun (WGS) entry which is preliminary data.</text>
</comment>
<dbReference type="AlphaFoldDB" id="A0A413S364"/>
<dbReference type="Pfam" id="PF15542">
    <property type="entry name" value="Ntox50"/>
    <property type="match status" value="1"/>
</dbReference>
<dbReference type="EMBL" id="QSFO01000003">
    <property type="protein sequence ID" value="RHA56067.1"/>
    <property type="molecule type" value="Genomic_DNA"/>
</dbReference>
<feature type="domain" description="Bacterial toxin 50" evidence="1">
    <location>
        <begin position="22"/>
        <end position="110"/>
    </location>
</feature>
<dbReference type="Proteomes" id="UP000284598">
    <property type="component" value="Unassembled WGS sequence"/>
</dbReference>
<name>A0A413S364_9FIRM</name>
<evidence type="ECO:0000313" key="3">
    <source>
        <dbReference type="Proteomes" id="UP000284598"/>
    </source>
</evidence>
<organism evidence="2 3">
    <name type="scientific">Eubacterium ventriosum</name>
    <dbReference type="NCBI Taxonomy" id="39496"/>
    <lineage>
        <taxon>Bacteria</taxon>
        <taxon>Bacillati</taxon>
        <taxon>Bacillota</taxon>
        <taxon>Clostridia</taxon>
        <taxon>Eubacteriales</taxon>
        <taxon>Eubacteriaceae</taxon>
        <taxon>Eubacterium</taxon>
    </lineage>
</organism>
<sequence length="118" mass="13754">MIKNIKFIEQKEKILLQRGKLIHEDQQGKHIIGHKNYKEEEGKSITTLSMVKMEELLQKYAGTGQIARDNGERVDFKEIIGFYINKQKNKKYETTVGIIHYSKNGLHIVPARPSWMGR</sequence>
<proteinExistence type="predicted"/>
<accession>A0A413S364</accession>
<evidence type="ECO:0000313" key="2">
    <source>
        <dbReference type="EMBL" id="RHA56067.1"/>
    </source>
</evidence>
<evidence type="ECO:0000259" key="1">
    <source>
        <dbReference type="Pfam" id="PF15542"/>
    </source>
</evidence>
<protein>
    <submittedName>
        <fullName evidence="2">Transposase</fullName>
    </submittedName>
</protein>
<dbReference type="InterPro" id="IPR029100">
    <property type="entry name" value="Ntox50"/>
</dbReference>
<dbReference type="RefSeq" id="WP_118024858.1">
    <property type="nucleotide sequence ID" value="NZ_CAUFTG010000047.1"/>
</dbReference>
<gene>
    <name evidence="2" type="ORF">DW929_02995</name>
</gene>
<reference evidence="2 3" key="1">
    <citation type="submission" date="2018-08" db="EMBL/GenBank/DDBJ databases">
        <title>A genome reference for cultivated species of the human gut microbiota.</title>
        <authorList>
            <person name="Zou Y."/>
            <person name="Xue W."/>
            <person name="Luo G."/>
        </authorList>
    </citation>
    <scope>NUCLEOTIDE SEQUENCE [LARGE SCALE GENOMIC DNA]</scope>
    <source>
        <strain evidence="2 3">AM43-2</strain>
    </source>
</reference>